<reference evidence="2" key="1">
    <citation type="journal article" date="2019" name="Sci. Rep.">
        <title>Draft genome of Tanacetum cinerariifolium, the natural source of mosquito coil.</title>
        <authorList>
            <person name="Yamashiro T."/>
            <person name="Shiraishi A."/>
            <person name="Satake H."/>
            <person name="Nakayama K."/>
        </authorList>
    </citation>
    <scope>NUCLEOTIDE SEQUENCE</scope>
</reference>
<dbReference type="EMBL" id="BKCJ010001731">
    <property type="protein sequence ID" value="GEU43604.1"/>
    <property type="molecule type" value="Genomic_DNA"/>
</dbReference>
<name>A0A6L2K6W3_TANCI</name>
<organism evidence="2">
    <name type="scientific">Tanacetum cinerariifolium</name>
    <name type="common">Dalmatian daisy</name>
    <name type="synonym">Chrysanthemum cinerariifolium</name>
    <dbReference type="NCBI Taxonomy" id="118510"/>
    <lineage>
        <taxon>Eukaryota</taxon>
        <taxon>Viridiplantae</taxon>
        <taxon>Streptophyta</taxon>
        <taxon>Embryophyta</taxon>
        <taxon>Tracheophyta</taxon>
        <taxon>Spermatophyta</taxon>
        <taxon>Magnoliopsida</taxon>
        <taxon>eudicotyledons</taxon>
        <taxon>Gunneridae</taxon>
        <taxon>Pentapetalae</taxon>
        <taxon>asterids</taxon>
        <taxon>campanulids</taxon>
        <taxon>Asterales</taxon>
        <taxon>Asteraceae</taxon>
        <taxon>Asteroideae</taxon>
        <taxon>Anthemideae</taxon>
        <taxon>Anthemidinae</taxon>
        <taxon>Tanacetum</taxon>
    </lineage>
</organism>
<gene>
    <name evidence="2" type="ORF">Tci_015582</name>
</gene>
<keyword evidence="1" id="KW-0472">Membrane</keyword>
<accession>A0A6L2K6W3</accession>
<feature type="transmembrane region" description="Helical" evidence="1">
    <location>
        <begin position="564"/>
        <end position="580"/>
    </location>
</feature>
<dbReference type="AlphaFoldDB" id="A0A6L2K6W3"/>
<evidence type="ECO:0000256" key="1">
    <source>
        <dbReference type="SAM" id="Phobius"/>
    </source>
</evidence>
<evidence type="ECO:0008006" key="3">
    <source>
        <dbReference type="Google" id="ProtNLM"/>
    </source>
</evidence>
<evidence type="ECO:0000313" key="2">
    <source>
        <dbReference type="EMBL" id="GEU43604.1"/>
    </source>
</evidence>
<protein>
    <recommendedName>
        <fullName evidence="3">Pre-mRNA splicing Prp18-interacting factor</fullName>
    </recommendedName>
</protein>
<proteinExistence type="predicted"/>
<comment type="caution">
    <text evidence="2">The sequence shown here is derived from an EMBL/GenBank/DDBJ whole genome shotgun (WGS) entry which is preliminary data.</text>
</comment>
<feature type="transmembrane region" description="Helical" evidence="1">
    <location>
        <begin position="450"/>
        <end position="472"/>
    </location>
</feature>
<keyword evidence="1" id="KW-1133">Transmembrane helix</keyword>
<sequence>MSLFNRCECLSCGQPCDGYHCYSCTCLRCGINLLDGICINCIYGDGKPVTCDVCEGMLRGEFCLSCDLKAENSFICDQNAYSFNNTSNNFNHLPQPQYENYLCNLCGNNSHDGYDCQQQFSLVYEQEPSYNQNYNDLQIINKELIECNHPTFFDDNEDHSVQYKEYLENSSKEIAASNSNQEKEKPPQDFDIRQLVREECCIEVCEEQKQNMENTMLELVQVCQQKELYCMHDNVDDLVESALNSKLLSINLNSQLHAITPILSNEEPEYSLSMGYEHPNTTSKTKSDKIIKSGVEELVQIPSECEVTSEDKRECDVPVCENSPIFYDNSEIFFDSNNDDISSDDDAFKDIKYVEASLPEFVSLEEENDVYHEEEEFNLKEIQDVVLREKLLSINRLIDNIKSLNNNPTPDSVLKSSASFPIFEEFDNFLSDNSSPEFEILAIKRKRREVVALLLMTLFSSMIRFALILSLIRRAMTRKGTSVFLKNYLSMILFFSNSESFDFEDDPLFPRPLPEPPDADAKFEPDTGEEISIVMDNIKELNKDNCFDPGGEFDISANAKDDDYFPFMFVIRIFLPYLIYPKVFPLLLSAESEDTIFDPGISV</sequence>
<keyword evidence="1" id="KW-0812">Transmembrane</keyword>